<comment type="caution">
    <text evidence="1">The sequence shown here is derived from an EMBL/GenBank/DDBJ whole genome shotgun (WGS) entry which is preliminary data.</text>
</comment>
<protein>
    <submittedName>
        <fullName evidence="1">Uncharacterized protein</fullName>
    </submittedName>
</protein>
<organism evidence="1 2">
    <name type="scientific">Purpureocillium lilacinum</name>
    <name type="common">Paecilomyces lilacinus</name>
    <dbReference type="NCBI Taxonomy" id="33203"/>
    <lineage>
        <taxon>Eukaryota</taxon>
        <taxon>Fungi</taxon>
        <taxon>Dikarya</taxon>
        <taxon>Ascomycota</taxon>
        <taxon>Pezizomycotina</taxon>
        <taxon>Sordariomycetes</taxon>
        <taxon>Hypocreomycetidae</taxon>
        <taxon>Hypocreales</taxon>
        <taxon>Ophiocordycipitaceae</taxon>
        <taxon>Purpureocillium</taxon>
    </lineage>
</organism>
<sequence length="204" mass="21886">MLCDLDERKRPSRGVGPSSVLVHRQFGCGWSSSSNDGNSHPDADLVRPPVTHGNPGRQQTLWTTNPLATPSPAPRNLLKRVWGIFPASAASAEAARSPPRRHCRPAPSYLVRGLVHGRTRASLLWEAESDAHGCIAFACVFACSPAPRVVRLGMGMKPPSVRAAPRKESPGAASCLLLHSRNLRRSPSPGAFRIGEPLVTGPCR</sequence>
<evidence type="ECO:0000313" key="2">
    <source>
        <dbReference type="Proteomes" id="UP001638806"/>
    </source>
</evidence>
<reference evidence="1" key="1">
    <citation type="submission" date="2024-12" db="EMBL/GenBank/DDBJ databases">
        <title>Comparative genomics and development of molecular markers within Purpureocillium lilacinum and among Purpureocillium species.</title>
        <authorList>
            <person name="Yeh Z.-Y."/>
            <person name="Ni N.-T."/>
            <person name="Lo P.-H."/>
            <person name="Mushyakhwo K."/>
            <person name="Lin C.-F."/>
            <person name="Nai Y.-S."/>
        </authorList>
    </citation>
    <scope>NUCLEOTIDE SEQUENCE</scope>
    <source>
        <strain evidence="1">NCHU-NPUST-175</strain>
    </source>
</reference>
<dbReference type="Proteomes" id="UP001638806">
    <property type="component" value="Unassembled WGS sequence"/>
</dbReference>
<accession>A0ACC4DBD0</accession>
<proteinExistence type="predicted"/>
<evidence type="ECO:0000313" key="1">
    <source>
        <dbReference type="EMBL" id="KAL3953124.1"/>
    </source>
</evidence>
<gene>
    <name evidence="1" type="ORF">ACCO45_013067</name>
</gene>
<name>A0ACC4DBD0_PURLI</name>
<dbReference type="EMBL" id="JBGNUJ010000012">
    <property type="protein sequence ID" value="KAL3953124.1"/>
    <property type="molecule type" value="Genomic_DNA"/>
</dbReference>
<keyword evidence="2" id="KW-1185">Reference proteome</keyword>